<name>A0A1H4M0Q3_9BACT</name>
<dbReference type="Pfam" id="PF07786">
    <property type="entry name" value="HGSNAT_cat"/>
    <property type="match status" value="1"/>
</dbReference>
<dbReference type="PANTHER" id="PTHR31061">
    <property type="entry name" value="LD22376P"/>
    <property type="match status" value="1"/>
</dbReference>
<feature type="domain" description="Heparan-alpha-glucosaminide N-acetyltransferase catalytic" evidence="2">
    <location>
        <begin position="30"/>
        <end position="248"/>
    </location>
</feature>
<feature type="transmembrane region" description="Helical" evidence="1">
    <location>
        <begin position="256"/>
        <end position="274"/>
    </location>
</feature>
<reference evidence="3 4" key="1">
    <citation type="submission" date="2016-10" db="EMBL/GenBank/DDBJ databases">
        <authorList>
            <person name="de Groot N.N."/>
        </authorList>
    </citation>
    <scope>NUCLEOTIDE SEQUENCE [LARGE SCALE GENOMIC DNA]</scope>
    <source>
        <strain evidence="3 4">AB35.6</strain>
    </source>
</reference>
<keyword evidence="1" id="KW-0812">Transmembrane</keyword>
<sequence length="404" mass="44804">MAYGERAELDPEIASTVDSDVVRTKPKTERLLSVDVLRGLTIAFMILVNNQPGPGAFFELQHAQWNGFTLTDLVFPTFLFLVGLSLVLSTAARLARGASRQTLFLHALRRSAVLALFGIVVNTFPFEHLDRIRFYGVLQRTAICYLVVSTLCLLRTGWKDKAAVAVTCLVVYWVLMRFVPVPGFGTPTHEIPINDPNANLTAWLDRLIFAPQHLYQQVRDPEGLLSTLPAVSTALYGVLAGMWLRTKRATAAKPMGLALAGASMGVAGLLWNYEFPINKKLWTSSYSLWAGGLSLLLLALAVYLIDVKRWGRSGLPADEAPAIYKPLMVFGTNSILAYMVSELLPVAVALIHTANGTVLRVYENWLRGLIPVRGWPELVFGLTVVAVTWAVVYPFYRKRIFLRV</sequence>
<dbReference type="RefSeq" id="WP_074653429.1">
    <property type="nucleotide sequence ID" value="NZ_FNSD01000001.1"/>
</dbReference>
<accession>A0A1H4M0Q3</accession>
<feature type="transmembrane region" description="Helical" evidence="1">
    <location>
        <begin position="31"/>
        <end position="48"/>
    </location>
</feature>
<proteinExistence type="predicted"/>
<gene>
    <name evidence="3" type="ORF">SAMN05443244_1778</name>
</gene>
<evidence type="ECO:0000313" key="3">
    <source>
        <dbReference type="EMBL" id="SEB76533.1"/>
    </source>
</evidence>
<dbReference type="AlphaFoldDB" id="A0A1H4M0Q3"/>
<keyword evidence="1" id="KW-1133">Transmembrane helix</keyword>
<dbReference type="PANTHER" id="PTHR31061:SF24">
    <property type="entry name" value="LD22376P"/>
    <property type="match status" value="1"/>
</dbReference>
<feature type="transmembrane region" description="Helical" evidence="1">
    <location>
        <begin position="161"/>
        <end position="179"/>
    </location>
</feature>
<keyword evidence="1" id="KW-0472">Membrane</keyword>
<evidence type="ECO:0000313" key="4">
    <source>
        <dbReference type="Proteomes" id="UP000182409"/>
    </source>
</evidence>
<dbReference type="Proteomes" id="UP000182409">
    <property type="component" value="Unassembled WGS sequence"/>
</dbReference>
<dbReference type="OrthoDB" id="9788724at2"/>
<feature type="transmembrane region" description="Helical" evidence="1">
    <location>
        <begin position="132"/>
        <end position="154"/>
    </location>
</feature>
<keyword evidence="3" id="KW-0808">Transferase</keyword>
<feature type="transmembrane region" description="Helical" evidence="1">
    <location>
        <begin position="335"/>
        <end position="354"/>
    </location>
</feature>
<dbReference type="EMBL" id="FNSD01000001">
    <property type="protein sequence ID" value="SEB76533.1"/>
    <property type="molecule type" value="Genomic_DNA"/>
</dbReference>
<organism evidence="3 4">
    <name type="scientific">Terriglobus roseus</name>
    <dbReference type="NCBI Taxonomy" id="392734"/>
    <lineage>
        <taxon>Bacteria</taxon>
        <taxon>Pseudomonadati</taxon>
        <taxon>Acidobacteriota</taxon>
        <taxon>Terriglobia</taxon>
        <taxon>Terriglobales</taxon>
        <taxon>Acidobacteriaceae</taxon>
        <taxon>Terriglobus</taxon>
    </lineage>
</organism>
<evidence type="ECO:0000259" key="2">
    <source>
        <dbReference type="Pfam" id="PF07786"/>
    </source>
</evidence>
<dbReference type="GO" id="GO:0016746">
    <property type="term" value="F:acyltransferase activity"/>
    <property type="evidence" value="ECO:0007669"/>
    <property type="project" value="UniProtKB-KW"/>
</dbReference>
<feature type="transmembrane region" description="Helical" evidence="1">
    <location>
        <begin position="107"/>
        <end position="126"/>
    </location>
</feature>
<protein>
    <submittedName>
        <fullName evidence="3">Predicted acyltransferase</fullName>
    </submittedName>
</protein>
<evidence type="ECO:0000256" key="1">
    <source>
        <dbReference type="SAM" id="Phobius"/>
    </source>
</evidence>
<feature type="transmembrane region" description="Helical" evidence="1">
    <location>
        <begin position="224"/>
        <end position="244"/>
    </location>
</feature>
<feature type="transmembrane region" description="Helical" evidence="1">
    <location>
        <begin position="286"/>
        <end position="305"/>
    </location>
</feature>
<dbReference type="InterPro" id="IPR012429">
    <property type="entry name" value="HGSNAT_cat"/>
</dbReference>
<feature type="transmembrane region" description="Helical" evidence="1">
    <location>
        <begin position="73"/>
        <end position="95"/>
    </location>
</feature>
<keyword evidence="3" id="KW-0012">Acyltransferase</keyword>
<feature type="transmembrane region" description="Helical" evidence="1">
    <location>
        <begin position="374"/>
        <end position="396"/>
    </location>
</feature>